<dbReference type="STRING" id="640132.Srot_2280"/>
<gene>
    <name evidence="2" type="ordered locus">Srot_2280</name>
</gene>
<protein>
    <submittedName>
        <fullName evidence="2">Cyclic nucleotide-binding protein</fullName>
    </submittedName>
</protein>
<dbReference type="KEGG" id="srt:Srot_2280"/>
<evidence type="ECO:0000256" key="1">
    <source>
        <dbReference type="SAM" id="SignalP"/>
    </source>
</evidence>
<dbReference type="Proteomes" id="UP000002247">
    <property type="component" value="Chromosome"/>
</dbReference>
<dbReference type="OrthoDB" id="9962092at2"/>
<dbReference type="AlphaFoldDB" id="D6ZA60"/>
<sequence>MGAARLVAALSVFAAALAAPAAVTAQADEPDTVVVRCEVWGPGGEDNTHLVGYAQGLGASRSEAQANAERDMASSYGLGVRLGRCLTPF</sequence>
<feature type="signal peptide" evidence="1">
    <location>
        <begin position="1"/>
        <end position="27"/>
    </location>
</feature>
<organism evidence="2 3">
    <name type="scientific">Segniliparus rotundus (strain ATCC BAA-972 / CDC 1076 / CIP 108378 / DSM 44985 / JCM 13578)</name>
    <dbReference type="NCBI Taxonomy" id="640132"/>
    <lineage>
        <taxon>Bacteria</taxon>
        <taxon>Bacillati</taxon>
        <taxon>Actinomycetota</taxon>
        <taxon>Actinomycetes</taxon>
        <taxon>Mycobacteriales</taxon>
        <taxon>Segniliparaceae</taxon>
        <taxon>Segniliparus</taxon>
    </lineage>
</organism>
<feature type="chain" id="PRO_5003091630" evidence="1">
    <location>
        <begin position="28"/>
        <end position="89"/>
    </location>
</feature>
<evidence type="ECO:0000313" key="2">
    <source>
        <dbReference type="EMBL" id="ADG98730.1"/>
    </source>
</evidence>
<accession>D6ZA60</accession>
<keyword evidence="1" id="KW-0732">Signal</keyword>
<name>D6ZA60_SEGRD</name>
<evidence type="ECO:0000313" key="3">
    <source>
        <dbReference type="Proteomes" id="UP000002247"/>
    </source>
</evidence>
<reference evidence="2 3" key="1">
    <citation type="journal article" date="2010" name="Stand. Genomic Sci.">
        <title>Complete genome sequence of Segniliparus rotundus type strain (CDC 1076).</title>
        <authorList>
            <person name="Sikorski J."/>
            <person name="Lapidus A."/>
            <person name="Copeland A."/>
            <person name="Misra M."/>
            <person name="Glavina Del Rio T."/>
            <person name="Nolan M."/>
            <person name="Lucas S."/>
            <person name="Chen F."/>
            <person name="Tice H."/>
            <person name="Cheng J.F."/>
            <person name="Jando M."/>
            <person name="Schneider S."/>
            <person name="Bruce D."/>
            <person name="Goodwin L."/>
            <person name="Pitluck S."/>
            <person name="Liolios K."/>
            <person name="Mikhailova N."/>
            <person name="Pati A."/>
            <person name="Ivanova N."/>
            <person name="Mavromatis K."/>
            <person name="Chen A."/>
            <person name="Palaniappan K."/>
            <person name="Chertkov O."/>
            <person name="Land M."/>
            <person name="Hauser L."/>
            <person name="Chang Y.J."/>
            <person name="Jeffries C.D."/>
            <person name="Brettin T."/>
            <person name="Detter J.C."/>
            <person name="Han C."/>
            <person name="Rohde M."/>
            <person name="Goker M."/>
            <person name="Bristow J."/>
            <person name="Eisen J.A."/>
            <person name="Markowitz V."/>
            <person name="Hugenholtz P."/>
            <person name="Kyrpides N.C."/>
            <person name="Klenk H.P."/>
        </authorList>
    </citation>
    <scope>NUCLEOTIDE SEQUENCE [LARGE SCALE GENOMIC DNA]</scope>
    <source>
        <strain evidence="3">ATCC BAA-972 / CDC 1076 / CIP 108378 / DSM 44985 / JCM 13578</strain>
    </source>
</reference>
<keyword evidence="3" id="KW-1185">Reference proteome</keyword>
<dbReference type="RefSeq" id="WP_013139180.1">
    <property type="nucleotide sequence ID" value="NC_014168.1"/>
</dbReference>
<dbReference type="EMBL" id="CP001958">
    <property type="protein sequence ID" value="ADG98730.1"/>
    <property type="molecule type" value="Genomic_DNA"/>
</dbReference>
<proteinExistence type="predicted"/>
<dbReference type="HOGENOM" id="CLU_2556351_0_0_11"/>